<gene>
    <name evidence="13 14" type="primary">lpxK</name>
    <name evidence="14" type="ORF">WMO23_03090</name>
</gene>
<dbReference type="Gene3D" id="3.40.50.300">
    <property type="entry name" value="P-loop containing nucleotide triphosphate hydrolases"/>
    <property type="match status" value="1"/>
</dbReference>
<evidence type="ECO:0000256" key="4">
    <source>
        <dbReference type="ARBA" id="ARBA00016436"/>
    </source>
</evidence>
<keyword evidence="7 13" id="KW-0808">Transferase</keyword>
<evidence type="ECO:0000313" key="15">
    <source>
        <dbReference type="Proteomes" id="UP001433088"/>
    </source>
</evidence>
<dbReference type="InterPro" id="IPR003758">
    <property type="entry name" value="LpxK"/>
</dbReference>
<evidence type="ECO:0000256" key="13">
    <source>
        <dbReference type="HAMAP-Rule" id="MF_00409"/>
    </source>
</evidence>
<comment type="catalytic activity">
    <reaction evidence="13">
        <text>a lipid A disaccharide + ATP = a lipid IVA + ADP + H(+)</text>
        <dbReference type="Rhea" id="RHEA:67840"/>
        <dbReference type="ChEBI" id="CHEBI:15378"/>
        <dbReference type="ChEBI" id="CHEBI:30616"/>
        <dbReference type="ChEBI" id="CHEBI:176343"/>
        <dbReference type="ChEBI" id="CHEBI:176425"/>
        <dbReference type="ChEBI" id="CHEBI:456216"/>
        <dbReference type="EC" id="2.7.1.130"/>
    </reaction>
</comment>
<keyword evidence="10 13" id="KW-0067">ATP-binding</keyword>
<accession>A0ABV1CUD9</accession>
<keyword evidence="5 13" id="KW-0444">Lipid biosynthesis</keyword>
<evidence type="ECO:0000256" key="12">
    <source>
        <dbReference type="ARBA" id="ARBA00029757"/>
    </source>
</evidence>
<dbReference type="RefSeq" id="WP_020310768.1">
    <property type="nucleotide sequence ID" value="NZ_JBBMEU010000011.1"/>
</dbReference>
<reference evidence="14 15" key="1">
    <citation type="submission" date="2024-03" db="EMBL/GenBank/DDBJ databases">
        <title>Human intestinal bacterial collection.</title>
        <authorList>
            <person name="Pauvert C."/>
            <person name="Hitch T.C.A."/>
            <person name="Clavel T."/>
        </authorList>
    </citation>
    <scope>NUCLEOTIDE SEQUENCE [LARGE SCALE GENOMIC DNA]</scope>
    <source>
        <strain evidence="14 15">CLA-AA-H81</strain>
    </source>
</reference>
<keyword evidence="6 13" id="KW-0441">Lipid A biosynthesis</keyword>
<evidence type="ECO:0000256" key="5">
    <source>
        <dbReference type="ARBA" id="ARBA00022516"/>
    </source>
</evidence>
<evidence type="ECO:0000256" key="1">
    <source>
        <dbReference type="ARBA" id="ARBA00002274"/>
    </source>
</evidence>
<evidence type="ECO:0000256" key="9">
    <source>
        <dbReference type="ARBA" id="ARBA00022777"/>
    </source>
</evidence>
<name>A0ABV1CUD9_9FIRM</name>
<comment type="caution">
    <text evidence="14">The sequence shown here is derived from an EMBL/GenBank/DDBJ whole genome shotgun (WGS) entry which is preliminary data.</text>
</comment>
<evidence type="ECO:0000256" key="3">
    <source>
        <dbReference type="ARBA" id="ARBA00012071"/>
    </source>
</evidence>
<evidence type="ECO:0000256" key="6">
    <source>
        <dbReference type="ARBA" id="ARBA00022556"/>
    </source>
</evidence>
<keyword evidence="9 13" id="KW-0418">Kinase</keyword>
<dbReference type="NCBIfam" id="TIGR00682">
    <property type="entry name" value="lpxK"/>
    <property type="match status" value="1"/>
</dbReference>
<evidence type="ECO:0000256" key="8">
    <source>
        <dbReference type="ARBA" id="ARBA00022741"/>
    </source>
</evidence>
<keyword evidence="15" id="KW-1185">Reference proteome</keyword>
<dbReference type="SUPFAM" id="SSF52540">
    <property type="entry name" value="P-loop containing nucleoside triphosphate hydrolases"/>
    <property type="match status" value="1"/>
</dbReference>
<dbReference type="PANTHER" id="PTHR42724">
    <property type="entry name" value="TETRAACYLDISACCHARIDE 4'-KINASE"/>
    <property type="match status" value="1"/>
</dbReference>
<dbReference type="HAMAP" id="MF_00409">
    <property type="entry name" value="LpxK"/>
    <property type="match status" value="1"/>
</dbReference>
<comment type="similarity">
    <text evidence="13">Belongs to the LpxK family.</text>
</comment>
<dbReference type="Pfam" id="PF02606">
    <property type="entry name" value="LpxK"/>
    <property type="match status" value="1"/>
</dbReference>
<keyword evidence="11 13" id="KW-0443">Lipid metabolism</keyword>
<dbReference type="PANTHER" id="PTHR42724:SF1">
    <property type="entry name" value="TETRAACYLDISACCHARIDE 4'-KINASE, MITOCHONDRIAL-RELATED"/>
    <property type="match status" value="1"/>
</dbReference>
<evidence type="ECO:0000256" key="10">
    <source>
        <dbReference type="ARBA" id="ARBA00022840"/>
    </source>
</evidence>
<proteinExistence type="inferred from homology"/>
<keyword evidence="8 13" id="KW-0547">Nucleotide-binding</keyword>
<evidence type="ECO:0000256" key="11">
    <source>
        <dbReference type="ARBA" id="ARBA00023098"/>
    </source>
</evidence>
<evidence type="ECO:0000313" key="14">
    <source>
        <dbReference type="EMBL" id="MEQ2421721.1"/>
    </source>
</evidence>
<dbReference type="Proteomes" id="UP001433088">
    <property type="component" value="Unassembled WGS sequence"/>
</dbReference>
<sequence>MALRNWAAAYFHYLTGSGAHHCWDWPALALLRGAAWLYRKGVLVKYHAIADHPERQEHAPAVVISLGNITVGGTGKTPMACMLARRLQSQGWRVALLNRGYRSQREDGGAAVMSDGQRVLLSAEEGGDEACLMARSLPGIPVLVGRKRALGGRLAVERFGTQVLILDDGFQHWQLYRDLDIVLVDGTNPFGNGHVLPRGILREPMEQLGRADAFIITKGDQITQDRAEAIAAKLRQYNPAAPVAMAIHKPSSCLAFAAWHDGKGHGSGALQPDGQSVLAISALGNPASFERTLADAGFTVAGSLRYEDHHHYSRDDIRHMAARAAETGCLLVTTEKDAVKLPAPLIKEYDLPLYVLSITIEFTAGQDQIDTILQAVLEDKL</sequence>
<dbReference type="GO" id="GO:0009029">
    <property type="term" value="F:lipid-A 4'-kinase activity"/>
    <property type="evidence" value="ECO:0007669"/>
    <property type="project" value="UniProtKB-EC"/>
</dbReference>
<dbReference type="EMBL" id="JBBMEU010000011">
    <property type="protein sequence ID" value="MEQ2421721.1"/>
    <property type="molecule type" value="Genomic_DNA"/>
</dbReference>
<evidence type="ECO:0000256" key="7">
    <source>
        <dbReference type="ARBA" id="ARBA00022679"/>
    </source>
</evidence>
<comment type="pathway">
    <text evidence="2 13">Glycolipid biosynthesis; lipid IV(A) biosynthesis; lipid IV(A) from (3R)-3-hydroxytetradecanoyl-[acyl-carrier-protein] and UDP-N-acetyl-alpha-D-glucosamine: step 6/6.</text>
</comment>
<dbReference type="InterPro" id="IPR027417">
    <property type="entry name" value="P-loop_NTPase"/>
</dbReference>
<feature type="binding site" evidence="13">
    <location>
        <begin position="70"/>
        <end position="77"/>
    </location>
    <ligand>
        <name>ATP</name>
        <dbReference type="ChEBI" id="CHEBI:30616"/>
    </ligand>
</feature>
<comment type="function">
    <text evidence="1 13">Transfers the gamma-phosphate of ATP to the 4'-position of a tetraacyldisaccharide 1-phosphate intermediate (termed DS-1-P) to form tetraacyldisaccharide 1,4'-bis-phosphate (lipid IVA).</text>
</comment>
<organism evidence="14 15">
    <name type="scientific">Megasphaera intestinihominis</name>
    <dbReference type="NCBI Taxonomy" id="3133159"/>
    <lineage>
        <taxon>Bacteria</taxon>
        <taxon>Bacillati</taxon>
        <taxon>Bacillota</taxon>
        <taxon>Negativicutes</taxon>
        <taxon>Veillonellales</taxon>
        <taxon>Veillonellaceae</taxon>
        <taxon>Megasphaera</taxon>
    </lineage>
</organism>
<evidence type="ECO:0000256" key="2">
    <source>
        <dbReference type="ARBA" id="ARBA00004870"/>
    </source>
</evidence>
<protein>
    <recommendedName>
        <fullName evidence="4 13">Tetraacyldisaccharide 4'-kinase</fullName>
        <ecNumber evidence="3 13">2.7.1.130</ecNumber>
    </recommendedName>
    <alternativeName>
        <fullName evidence="12 13">Lipid A 4'-kinase</fullName>
    </alternativeName>
</protein>
<dbReference type="EC" id="2.7.1.130" evidence="3 13"/>